<dbReference type="GO" id="GO:0016593">
    <property type="term" value="C:Cdc73/Paf1 complex"/>
    <property type="evidence" value="ECO:0007669"/>
    <property type="project" value="TreeGrafter"/>
</dbReference>
<dbReference type="PANTHER" id="PTHR44090:SF1">
    <property type="entry name" value="SUPERKILLER COMPLEX PROTEIN 8"/>
    <property type="match status" value="1"/>
</dbReference>
<dbReference type="InterPro" id="IPR051510">
    <property type="entry name" value="SKI8"/>
</dbReference>
<evidence type="ECO:0000256" key="2">
    <source>
        <dbReference type="ARBA" id="ARBA00022737"/>
    </source>
</evidence>
<dbReference type="SUPFAM" id="SSF50978">
    <property type="entry name" value="WD40 repeat-like"/>
    <property type="match status" value="1"/>
</dbReference>
<reference evidence="4 5" key="1">
    <citation type="submission" date="2024-05" db="EMBL/GenBank/DDBJ databases">
        <authorList>
            <person name="Wallberg A."/>
        </authorList>
    </citation>
    <scope>NUCLEOTIDE SEQUENCE [LARGE SCALE GENOMIC DNA]</scope>
</reference>
<keyword evidence="1 3" id="KW-0853">WD repeat</keyword>
<keyword evidence="2" id="KW-0677">Repeat</keyword>
<dbReference type="InterPro" id="IPR015943">
    <property type="entry name" value="WD40/YVTN_repeat-like_dom_sf"/>
</dbReference>
<dbReference type="Gene3D" id="2.130.10.10">
    <property type="entry name" value="YVTN repeat-like/Quinoprotein amine dehydrogenase"/>
    <property type="match status" value="1"/>
</dbReference>
<keyword evidence="5" id="KW-1185">Reference proteome</keyword>
<dbReference type="InterPro" id="IPR036322">
    <property type="entry name" value="WD40_repeat_dom_sf"/>
</dbReference>
<dbReference type="InterPro" id="IPR001680">
    <property type="entry name" value="WD40_rpt"/>
</dbReference>
<feature type="repeat" description="WD" evidence="3">
    <location>
        <begin position="283"/>
        <end position="324"/>
    </location>
</feature>
<organism evidence="4 5">
    <name type="scientific">Meganyctiphanes norvegica</name>
    <name type="common">Northern krill</name>
    <name type="synonym">Thysanopoda norvegica</name>
    <dbReference type="NCBI Taxonomy" id="48144"/>
    <lineage>
        <taxon>Eukaryota</taxon>
        <taxon>Metazoa</taxon>
        <taxon>Ecdysozoa</taxon>
        <taxon>Arthropoda</taxon>
        <taxon>Crustacea</taxon>
        <taxon>Multicrustacea</taxon>
        <taxon>Malacostraca</taxon>
        <taxon>Eumalacostraca</taxon>
        <taxon>Eucarida</taxon>
        <taxon>Euphausiacea</taxon>
        <taxon>Euphausiidae</taxon>
        <taxon>Meganyctiphanes</taxon>
    </lineage>
</organism>
<dbReference type="Pfam" id="PF00400">
    <property type="entry name" value="WD40"/>
    <property type="match status" value="2"/>
</dbReference>
<proteinExistence type="predicted"/>
<evidence type="ECO:0000256" key="1">
    <source>
        <dbReference type="ARBA" id="ARBA00022574"/>
    </source>
</evidence>
<feature type="non-terminal residue" evidence="4">
    <location>
        <position position="360"/>
    </location>
</feature>
<sequence length="360" mass="41295">MNPCQISHSSLSLFVGIYLDIEVLYFTAYHNNTTKNASFSKARKCYIKSKLYAYADNEKRGNVTSNDPKSPQINLEQNLRPTGQKKVCVYAFKNMFCVGRWIPQQREELLSLNHNKKESINVNNQKVVLCTVIITSQDLTARIMPWYFELSEKLYVIIFKEKWHIEYSTLKRPLPGNPLPGKLSIRGRYGGDLGSKFCPVNKIPFDLQYNDKGNYIFHHTYSNFWANFDQCQNQTAGKPKNGGHLNLKIHLIGRYTILMTSVSGGKMKIFEDKIRSSNLACTLSGHASWVLSVDFAPNQQYFVSSSSDHTVKVWDFAQRACVHTFKDHHDQVWCAKYNYDSSKIVSVSEDKNIIVFNSPV</sequence>
<name>A0AAV2RU47_MEGNR</name>
<dbReference type="PROSITE" id="PS50294">
    <property type="entry name" value="WD_REPEATS_REGION"/>
    <property type="match status" value="1"/>
</dbReference>
<dbReference type="SMART" id="SM00320">
    <property type="entry name" value="WD40"/>
    <property type="match status" value="2"/>
</dbReference>
<dbReference type="EMBL" id="CAXKWB010030447">
    <property type="protein sequence ID" value="CAL4137580.1"/>
    <property type="molecule type" value="Genomic_DNA"/>
</dbReference>
<evidence type="ECO:0000256" key="3">
    <source>
        <dbReference type="PROSITE-ProRule" id="PRU00221"/>
    </source>
</evidence>
<dbReference type="PANTHER" id="PTHR44090">
    <property type="entry name" value="WD REPEAT-CONTAINING PROTEIN 61"/>
    <property type="match status" value="1"/>
</dbReference>
<dbReference type="Proteomes" id="UP001497623">
    <property type="component" value="Unassembled WGS sequence"/>
</dbReference>
<dbReference type="AlphaFoldDB" id="A0AAV2RU47"/>
<accession>A0AAV2RU47</accession>
<gene>
    <name evidence="4" type="ORF">MNOR_LOCUS28109</name>
</gene>
<protein>
    <submittedName>
        <fullName evidence="4">Uncharacterized protein</fullName>
    </submittedName>
</protein>
<dbReference type="PROSITE" id="PS50082">
    <property type="entry name" value="WD_REPEATS_2"/>
    <property type="match status" value="1"/>
</dbReference>
<comment type="caution">
    <text evidence="4">The sequence shown here is derived from an EMBL/GenBank/DDBJ whole genome shotgun (WGS) entry which is preliminary data.</text>
</comment>
<evidence type="ECO:0000313" key="4">
    <source>
        <dbReference type="EMBL" id="CAL4137580.1"/>
    </source>
</evidence>
<evidence type="ECO:0000313" key="5">
    <source>
        <dbReference type="Proteomes" id="UP001497623"/>
    </source>
</evidence>